<dbReference type="FunFam" id="1.10.10.10:FF:000049">
    <property type="entry name" value="Heat-inducible transcription repressor HrcA"/>
    <property type="match status" value="1"/>
</dbReference>
<keyword evidence="2 6" id="KW-0805">Transcription regulation</keyword>
<evidence type="ECO:0000256" key="2">
    <source>
        <dbReference type="ARBA" id="ARBA00023015"/>
    </source>
</evidence>
<dbReference type="PIRSF" id="PIRSF005485">
    <property type="entry name" value="HrcA"/>
    <property type="match status" value="1"/>
</dbReference>
<gene>
    <name evidence="6" type="primary">hrcA</name>
    <name evidence="9" type="ORF">AYW79_14175</name>
    <name evidence="10" type="ORF">B2M26_01625</name>
</gene>
<evidence type="ECO:0000256" key="6">
    <source>
        <dbReference type="HAMAP-Rule" id="MF_00081"/>
    </source>
</evidence>
<dbReference type="Pfam" id="PF03444">
    <property type="entry name" value="WHD_HrcA"/>
    <property type="match status" value="1"/>
</dbReference>
<dbReference type="InterPro" id="IPR005104">
    <property type="entry name" value="WHTH_HrcA_DNA-bd"/>
</dbReference>
<proteinExistence type="inferred from homology"/>
<dbReference type="PANTHER" id="PTHR34824:SF1">
    <property type="entry name" value="HEAT-INDUCIBLE TRANSCRIPTION REPRESSOR HRCA"/>
    <property type="match status" value="1"/>
</dbReference>
<reference evidence="9 11" key="1">
    <citation type="submission" date="2016-02" db="EMBL/GenBank/DDBJ databases">
        <title>Draft genome sequence of Acidibacillus ferrooxidans SLC66.</title>
        <authorList>
            <person name="Oliveira G."/>
            <person name="Nancucheo I."/>
            <person name="Dall'Agnol H."/>
            <person name="Johnson B."/>
            <person name="Oliveira R."/>
            <person name="Nunes G.L."/>
            <person name="Tzotzos G."/>
            <person name="Orellana S.C."/>
            <person name="Salim A.C."/>
            <person name="Araujo F.M."/>
        </authorList>
    </citation>
    <scope>NUCLEOTIDE SEQUENCE [LARGE SCALE GENOMIC DNA]</scope>
    <source>
        <strain evidence="9 11">SLC66</strain>
    </source>
</reference>
<comment type="similarity">
    <text evidence="6">Belongs to the HrcA family.</text>
</comment>
<dbReference type="Gene3D" id="3.30.390.60">
    <property type="entry name" value="Heat-inducible transcription repressor hrca homolog, domain 3"/>
    <property type="match status" value="1"/>
</dbReference>
<evidence type="ECO:0000313" key="11">
    <source>
        <dbReference type="Proteomes" id="UP000077421"/>
    </source>
</evidence>
<dbReference type="AlphaFoldDB" id="A0A162S0J6"/>
<keyword evidence="12" id="KW-1185">Reference proteome</keyword>
<dbReference type="Proteomes" id="UP000077421">
    <property type="component" value="Unassembled WGS sequence"/>
</dbReference>
<reference evidence="10 12" key="2">
    <citation type="submission" date="2017-02" db="EMBL/GenBank/DDBJ databases">
        <title>Draft genome of Acidibacillus ferrooxidans Huett2.</title>
        <authorList>
            <person name="Schopf S."/>
        </authorList>
    </citation>
    <scope>NUCLEOTIDE SEQUENCE [LARGE SCALE GENOMIC DNA]</scope>
    <source>
        <strain evidence="10 12">Huett2</strain>
    </source>
</reference>
<protein>
    <recommendedName>
        <fullName evidence="6">Heat-inducible transcription repressor HrcA</fullName>
    </recommendedName>
</protein>
<evidence type="ECO:0000256" key="4">
    <source>
        <dbReference type="ARBA" id="ARBA00023163"/>
    </source>
</evidence>
<dbReference type="NCBIfam" id="TIGR00331">
    <property type="entry name" value="hrcA"/>
    <property type="match status" value="1"/>
</dbReference>
<evidence type="ECO:0000259" key="8">
    <source>
        <dbReference type="Pfam" id="PF03444"/>
    </source>
</evidence>
<dbReference type="GO" id="GO:0045892">
    <property type="term" value="P:negative regulation of DNA-templated transcription"/>
    <property type="evidence" value="ECO:0007669"/>
    <property type="project" value="UniProtKB-UniRule"/>
</dbReference>
<dbReference type="InterPro" id="IPR021153">
    <property type="entry name" value="HrcA_C"/>
</dbReference>
<evidence type="ECO:0000259" key="7">
    <source>
        <dbReference type="Pfam" id="PF01628"/>
    </source>
</evidence>
<dbReference type="InterPro" id="IPR036390">
    <property type="entry name" value="WH_DNA-bd_sf"/>
</dbReference>
<dbReference type="EMBL" id="MWPS01000003">
    <property type="protein sequence ID" value="OPG17455.1"/>
    <property type="molecule type" value="Genomic_DNA"/>
</dbReference>
<dbReference type="OrthoDB" id="9783139at2"/>
<keyword evidence="3 6" id="KW-0346">Stress response</keyword>
<dbReference type="PANTHER" id="PTHR34824">
    <property type="entry name" value="HEAT-INDUCIBLE TRANSCRIPTION REPRESSOR HRCA"/>
    <property type="match status" value="1"/>
</dbReference>
<keyword evidence="1 6" id="KW-0678">Repressor</keyword>
<evidence type="ECO:0000256" key="3">
    <source>
        <dbReference type="ARBA" id="ARBA00023016"/>
    </source>
</evidence>
<evidence type="ECO:0000313" key="12">
    <source>
        <dbReference type="Proteomes" id="UP000190229"/>
    </source>
</evidence>
<keyword evidence="4 6" id="KW-0804">Transcription</keyword>
<name>A0A162S0J6_9BACL</name>
<dbReference type="SUPFAM" id="SSF55781">
    <property type="entry name" value="GAF domain-like"/>
    <property type="match status" value="1"/>
</dbReference>
<dbReference type="InterPro" id="IPR036388">
    <property type="entry name" value="WH-like_DNA-bd_sf"/>
</dbReference>
<dbReference type="STRING" id="1765683.B2M26_01625"/>
<accession>A0A162S0J6</accession>
<sequence length="352" mass="39034">MLTERQKSILRMIVDDYVRSAEPVGSRTLSKHVELGYSAATIRNEMADLEALGYLEQPHTSAGRIPSQAGYRYYVDHLVSQDVALRAKDIEEIKQLFATRVSAFEQAAQQVAHVLSSLTQYTGVVLGAKVYDTTLKSLQLVPLSGQSAVVLVINSAGQVQNKTVTIPDGVPMHDVMQLTEMINRALCGTPMYRIRSRVYEELMREVARHMEDYEEASRLLDQILQVTEEPQEPNVFLGQATNMLLQPEFQNIHKAKSVLSWLEKRDEVLVSLATNALHGDLRVRIGAENEVESLQDCTLITTSLHIGQIPIGVVGVVGPTRMEYGRVIALLRTLSSGLSDVYGRIYSGHSSG</sequence>
<evidence type="ECO:0000313" key="9">
    <source>
        <dbReference type="EMBL" id="OAG90614.1"/>
    </source>
</evidence>
<dbReference type="Proteomes" id="UP000190229">
    <property type="component" value="Unassembled WGS sequence"/>
</dbReference>
<dbReference type="Pfam" id="PF01628">
    <property type="entry name" value="HrcA"/>
    <property type="match status" value="1"/>
</dbReference>
<comment type="function">
    <text evidence="5 6">Negative regulator of class I heat shock genes (grpE-dnaK-dnaJ and groELS operons). Prevents heat-shock induction of these operons.</text>
</comment>
<feature type="domain" description="Heat-inducible transcription repressor HrcA C-terminal" evidence="7">
    <location>
        <begin position="106"/>
        <end position="328"/>
    </location>
</feature>
<dbReference type="SUPFAM" id="SSF46785">
    <property type="entry name" value="Winged helix' DNA-binding domain"/>
    <property type="match status" value="1"/>
</dbReference>
<comment type="caution">
    <text evidence="10">The sequence shown here is derived from an EMBL/GenBank/DDBJ whole genome shotgun (WGS) entry which is preliminary data.</text>
</comment>
<feature type="domain" description="Winged helix-turn-helix transcription repressor HrcA DNA-binding" evidence="8">
    <location>
        <begin position="1"/>
        <end position="71"/>
    </location>
</feature>
<evidence type="ECO:0000256" key="1">
    <source>
        <dbReference type="ARBA" id="ARBA00022491"/>
    </source>
</evidence>
<dbReference type="Gene3D" id="1.10.10.10">
    <property type="entry name" value="Winged helix-like DNA-binding domain superfamily/Winged helix DNA-binding domain"/>
    <property type="match status" value="1"/>
</dbReference>
<dbReference type="InterPro" id="IPR023120">
    <property type="entry name" value="WHTH_transcript_rep_HrcA_IDD"/>
</dbReference>
<dbReference type="RefSeq" id="WP_067567201.1">
    <property type="nucleotide sequence ID" value="NZ_LSUQ01000077.1"/>
</dbReference>
<dbReference type="EMBL" id="LSUQ01000077">
    <property type="protein sequence ID" value="OAG90614.1"/>
    <property type="molecule type" value="Genomic_DNA"/>
</dbReference>
<dbReference type="HAMAP" id="MF_00081">
    <property type="entry name" value="HrcA"/>
    <property type="match status" value="1"/>
</dbReference>
<dbReference type="InterPro" id="IPR002571">
    <property type="entry name" value="HrcA"/>
</dbReference>
<evidence type="ECO:0000256" key="5">
    <source>
        <dbReference type="ARBA" id="ARBA00055319"/>
    </source>
</evidence>
<dbReference type="Gene3D" id="3.30.450.40">
    <property type="match status" value="1"/>
</dbReference>
<dbReference type="InterPro" id="IPR029016">
    <property type="entry name" value="GAF-like_dom_sf"/>
</dbReference>
<evidence type="ECO:0000313" key="10">
    <source>
        <dbReference type="EMBL" id="OPG17455.1"/>
    </source>
</evidence>
<dbReference type="GO" id="GO:0003677">
    <property type="term" value="F:DNA binding"/>
    <property type="evidence" value="ECO:0007669"/>
    <property type="project" value="InterPro"/>
</dbReference>
<organism evidence="10 12">
    <name type="scientific">Ferroacidibacillus organovorans</name>
    <dbReference type="NCBI Taxonomy" id="1765683"/>
    <lineage>
        <taxon>Bacteria</taxon>
        <taxon>Bacillati</taxon>
        <taxon>Bacillota</taxon>
        <taxon>Bacilli</taxon>
        <taxon>Bacillales</taxon>
        <taxon>Alicyclobacillaceae</taxon>
        <taxon>Ferroacidibacillus</taxon>
    </lineage>
</organism>